<evidence type="ECO:0000256" key="1">
    <source>
        <dbReference type="ARBA" id="ARBA00023125"/>
    </source>
</evidence>
<dbReference type="EMBL" id="CP020743">
    <property type="protein sequence ID" value="ARJ24425.1"/>
    <property type="molecule type" value="Genomic_DNA"/>
</dbReference>
<dbReference type="CDD" id="cd00093">
    <property type="entry name" value="HTH_XRE"/>
    <property type="match status" value="1"/>
</dbReference>
<accession>A0A1W6AF77</accession>
<reference evidence="3 5" key="1">
    <citation type="submission" date="2017-04" db="EMBL/GenBank/DDBJ databases">
        <title>The Characteristic of a Fine Plant Growth-Promoting Rhizobacteria Bacillus mycoides Gnyt1 and its Whole Genome Sequencing Analysis.</title>
        <authorList>
            <person name="Li J.H."/>
            <person name="Yao T."/>
        </authorList>
    </citation>
    <scope>NUCLEOTIDE SEQUENCE [LARGE SCALE GENOMIC DNA]</scope>
    <source>
        <strain evidence="3 5">Gnyt1</strain>
    </source>
</reference>
<dbReference type="InterPro" id="IPR010982">
    <property type="entry name" value="Lambda_DNA-bd_dom_sf"/>
</dbReference>
<dbReference type="SMART" id="SM00530">
    <property type="entry name" value="HTH_XRE"/>
    <property type="match status" value="1"/>
</dbReference>
<proteinExistence type="predicted"/>
<evidence type="ECO:0000313" key="4">
    <source>
        <dbReference type="EMBL" id="TKI76289.1"/>
    </source>
</evidence>
<evidence type="ECO:0000313" key="3">
    <source>
        <dbReference type="EMBL" id="ARJ24425.1"/>
    </source>
</evidence>
<dbReference type="PROSITE" id="PS50943">
    <property type="entry name" value="HTH_CROC1"/>
    <property type="match status" value="1"/>
</dbReference>
<dbReference type="EMBL" id="SZOD01001456">
    <property type="protein sequence ID" value="TKI76289.1"/>
    <property type="molecule type" value="Genomic_DNA"/>
</dbReference>
<dbReference type="Proteomes" id="UP000305524">
    <property type="component" value="Unassembled WGS sequence"/>
</dbReference>
<protein>
    <submittedName>
        <fullName evidence="3 4">Transcriptional regulator</fullName>
    </submittedName>
</protein>
<dbReference type="AlphaFoldDB" id="A0A1W6AF77"/>
<dbReference type="Proteomes" id="UP000192932">
    <property type="component" value="Chromosome"/>
</dbReference>
<sequence>MRERIINERKERKLTQKDLAEALSVSEVFVRKIEKGDSDPSRKTMKKYQIFFGIKATELFPDIFEEFNDTKYI</sequence>
<evidence type="ECO:0000313" key="5">
    <source>
        <dbReference type="Proteomes" id="UP000192932"/>
    </source>
</evidence>
<dbReference type="PANTHER" id="PTHR46558">
    <property type="entry name" value="TRACRIPTIONAL REGULATORY PROTEIN-RELATED-RELATED"/>
    <property type="match status" value="1"/>
</dbReference>
<evidence type="ECO:0000259" key="2">
    <source>
        <dbReference type="PROSITE" id="PS50943"/>
    </source>
</evidence>
<gene>
    <name evidence="3" type="ORF">B7492_25880</name>
    <name evidence="4" type="ORF">FC701_35370</name>
</gene>
<dbReference type="RefSeq" id="WP_085312626.1">
    <property type="nucleotide sequence ID" value="NZ_CP020743.1"/>
</dbReference>
<dbReference type="Gene3D" id="1.10.260.40">
    <property type="entry name" value="lambda repressor-like DNA-binding domains"/>
    <property type="match status" value="1"/>
</dbReference>
<dbReference type="SUPFAM" id="SSF47413">
    <property type="entry name" value="lambda repressor-like DNA-binding domains"/>
    <property type="match status" value="1"/>
</dbReference>
<dbReference type="GO" id="GO:0003677">
    <property type="term" value="F:DNA binding"/>
    <property type="evidence" value="ECO:0007669"/>
    <property type="project" value="UniProtKB-KW"/>
</dbReference>
<organism evidence="3 5">
    <name type="scientific">Bacillus mycoides</name>
    <dbReference type="NCBI Taxonomy" id="1405"/>
    <lineage>
        <taxon>Bacteria</taxon>
        <taxon>Bacillati</taxon>
        <taxon>Bacillota</taxon>
        <taxon>Bacilli</taxon>
        <taxon>Bacillales</taxon>
        <taxon>Bacillaceae</taxon>
        <taxon>Bacillus</taxon>
        <taxon>Bacillus cereus group</taxon>
    </lineage>
</organism>
<dbReference type="Pfam" id="PF01381">
    <property type="entry name" value="HTH_3"/>
    <property type="match status" value="1"/>
</dbReference>
<dbReference type="InterPro" id="IPR001387">
    <property type="entry name" value="Cro/C1-type_HTH"/>
</dbReference>
<name>A0A1W6AF77_BACMY</name>
<reference evidence="4 6" key="2">
    <citation type="journal article" date="2019" name="Environ. Microbiol.">
        <title>An active ?-lactamase is a part of an orchestrated cell wall stress resistance network of Bacillus subtilis and related rhizosphere species.</title>
        <authorList>
            <person name="Bucher T."/>
            <person name="Keren-Paz A."/>
            <person name="Hausser J."/>
            <person name="Olender T."/>
            <person name="Cytryn E."/>
            <person name="Kolodkin-Gal I."/>
        </authorList>
    </citation>
    <scope>NUCLEOTIDE SEQUENCE [LARGE SCALE GENOMIC DNA]</scope>
    <source>
        <strain evidence="4 6">I186</strain>
    </source>
</reference>
<feature type="domain" description="HTH cro/C1-type" evidence="2">
    <location>
        <begin position="5"/>
        <end position="59"/>
    </location>
</feature>
<dbReference type="PANTHER" id="PTHR46558:SF4">
    <property type="entry name" value="DNA-BIDING PHAGE PROTEIN"/>
    <property type="match status" value="1"/>
</dbReference>
<evidence type="ECO:0000313" key="6">
    <source>
        <dbReference type="Proteomes" id="UP000305524"/>
    </source>
</evidence>
<keyword evidence="1" id="KW-0238">DNA-binding</keyword>